<gene>
    <name evidence="2" type="ORF">F8388_023576</name>
</gene>
<proteinExistence type="predicted"/>
<dbReference type="Proteomes" id="UP000525078">
    <property type="component" value="Unassembled WGS sequence"/>
</dbReference>
<sequence length="89" mass="9805">MSEKSRKEVGKAKSEAQAQAQPQPKPNIITFSNLNLSPSLRSLKSHHRTTIAILAHEPTPIESGPHHPAGAIFRHHGPLEKLTVEQSEF</sequence>
<comment type="caution">
    <text evidence="2">The sequence shown here is derived from an EMBL/GenBank/DDBJ whole genome shotgun (WGS) entry which is preliminary data.</text>
</comment>
<evidence type="ECO:0000313" key="2">
    <source>
        <dbReference type="EMBL" id="KAF4379559.1"/>
    </source>
</evidence>
<dbReference type="AlphaFoldDB" id="A0A7J6GBQ4"/>
<feature type="compositionally biased region" description="Basic and acidic residues" evidence="1">
    <location>
        <begin position="1"/>
        <end position="14"/>
    </location>
</feature>
<reference evidence="2 3" key="1">
    <citation type="journal article" date="2020" name="bioRxiv">
        <title>Sequence and annotation of 42 cannabis genomes reveals extensive copy number variation in cannabinoid synthesis and pathogen resistance genes.</title>
        <authorList>
            <person name="Mckernan K.J."/>
            <person name="Helbert Y."/>
            <person name="Kane L.T."/>
            <person name="Ebling H."/>
            <person name="Zhang L."/>
            <person name="Liu B."/>
            <person name="Eaton Z."/>
            <person name="Mclaughlin S."/>
            <person name="Kingan S."/>
            <person name="Baybayan P."/>
            <person name="Concepcion G."/>
            <person name="Jordan M."/>
            <person name="Riva A."/>
            <person name="Barbazuk W."/>
            <person name="Harkins T."/>
        </authorList>
    </citation>
    <scope>NUCLEOTIDE SEQUENCE [LARGE SCALE GENOMIC DNA]</scope>
    <source>
        <strain evidence="3">cv. Jamaican Lion 4</strain>
        <tissue evidence="2">Leaf</tissue>
    </source>
</reference>
<protein>
    <submittedName>
        <fullName evidence="2">Uncharacterized protein</fullName>
    </submittedName>
</protein>
<dbReference type="EMBL" id="JAATIP010000068">
    <property type="protein sequence ID" value="KAF4379559.1"/>
    <property type="molecule type" value="Genomic_DNA"/>
</dbReference>
<organism evidence="2 3">
    <name type="scientific">Cannabis sativa</name>
    <name type="common">Hemp</name>
    <name type="synonym">Marijuana</name>
    <dbReference type="NCBI Taxonomy" id="3483"/>
    <lineage>
        <taxon>Eukaryota</taxon>
        <taxon>Viridiplantae</taxon>
        <taxon>Streptophyta</taxon>
        <taxon>Embryophyta</taxon>
        <taxon>Tracheophyta</taxon>
        <taxon>Spermatophyta</taxon>
        <taxon>Magnoliopsida</taxon>
        <taxon>eudicotyledons</taxon>
        <taxon>Gunneridae</taxon>
        <taxon>Pentapetalae</taxon>
        <taxon>rosids</taxon>
        <taxon>fabids</taxon>
        <taxon>Rosales</taxon>
        <taxon>Cannabaceae</taxon>
        <taxon>Cannabis</taxon>
    </lineage>
</organism>
<feature type="region of interest" description="Disordered" evidence="1">
    <location>
        <begin position="1"/>
        <end position="29"/>
    </location>
</feature>
<accession>A0A7J6GBQ4</accession>
<evidence type="ECO:0000256" key="1">
    <source>
        <dbReference type="SAM" id="MobiDB-lite"/>
    </source>
</evidence>
<name>A0A7J6GBQ4_CANSA</name>
<evidence type="ECO:0000313" key="3">
    <source>
        <dbReference type="Proteomes" id="UP000525078"/>
    </source>
</evidence>